<gene>
    <name evidence="2" type="ordered locus">PMT_2168</name>
</gene>
<evidence type="ECO:0000313" key="2">
    <source>
        <dbReference type="EMBL" id="CAE22342.1"/>
    </source>
</evidence>
<dbReference type="KEGG" id="pmt:PMT_2168"/>
<keyword evidence="3" id="KW-1185">Reference proteome</keyword>
<feature type="region of interest" description="Disordered" evidence="1">
    <location>
        <begin position="13"/>
        <end position="42"/>
    </location>
</feature>
<protein>
    <submittedName>
        <fullName evidence="2">Uncharacterized protein</fullName>
    </submittedName>
</protein>
<sequence length="105" mass="11644">MWQCFDHTVPHLHHRWGDSMDSDTSLNQGDQSSRGAGVTLPTLPDGLESALLQGHTLAVDGTNVVRVPFGVRQPRRQRPERPERWATLVLPFQSQGHPTPPPHAA</sequence>
<dbReference type="HOGENOM" id="CLU_177864_0_0_3"/>
<dbReference type="EMBL" id="BX548175">
    <property type="protein sequence ID" value="CAE22342.1"/>
    <property type="molecule type" value="Genomic_DNA"/>
</dbReference>
<organism evidence="2 3">
    <name type="scientific">Prochlorococcus marinus (strain MIT 9313)</name>
    <dbReference type="NCBI Taxonomy" id="74547"/>
    <lineage>
        <taxon>Bacteria</taxon>
        <taxon>Bacillati</taxon>
        <taxon>Cyanobacteriota</taxon>
        <taxon>Cyanophyceae</taxon>
        <taxon>Synechococcales</taxon>
        <taxon>Prochlorococcaceae</taxon>
        <taxon>Prochlorococcus</taxon>
    </lineage>
</organism>
<name>Q7V412_PROMM</name>
<dbReference type="eggNOG" id="ENOG5034ATM">
    <property type="taxonomic scope" value="Bacteria"/>
</dbReference>
<proteinExistence type="predicted"/>
<dbReference type="AlphaFoldDB" id="Q7V412"/>
<feature type="compositionally biased region" description="Polar residues" evidence="1">
    <location>
        <begin position="22"/>
        <end position="34"/>
    </location>
</feature>
<evidence type="ECO:0000256" key="1">
    <source>
        <dbReference type="SAM" id="MobiDB-lite"/>
    </source>
</evidence>
<evidence type="ECO:0000313" key="3">
    <source>
        <dbReference type="Proteomes" id="UP000001423"/>
    </source>
</evidence>
<dbReference type="Proteomes" id="UP000001423">
    <property type="component" value="Chromosome"/>
</dbReference>
<reference evidence="2 3" key="1">
    <citation type="journal article" date="2003" name="Nature">
        <title>Genome divergence in two Prochlorococcus ecotypes reflects oceanic niche differentiation.</title>
        <authorList>
            <person name="Rocap G."/>
            <person name="Larimer F.W."/>
            <person name="Lamerdin J.E."/>
            <person name="Malfatti S."/>
            <person name="Chain P."/>
            <person name="Ahlgren N.A."/>
            <person name="Arellano A."/>
            <person name="Coleman M."/>
            <person name="Hauser L."/>
            <person name="Hess W.R."/>
            <person name="Johnson Z.I."/>
            <person name="Land M.L."/>
            <person name="Lindell D."/>
            <person name="Post A.F."/>
            <person name="Regala W."/>
            <person name="Shah M."/>
            <person name="Shaw S.L."/>
            <person name="Steglich C."/>
            <person name="Sullivan M.B."/>
            <person name="Ting C.S."/>
            <person name="Tolonen A."/>
            <person name="Webb E.A."/>
            <person name="Zinser E.R."/>
            <person name="Chisholm S.W."/>
        </authorList>
    </citation>
    <scope>NUCLEOTIDE SEQUENCE [LARGE SCALE GENOMIC DNA]</scope>
    <source>
        <strain evidence="3">MIT 9313</strain>
    </source>
</reference>
<accession>Q7V412</accession>